<keyword evidence="4" id="KW-0520">NAD</keyword>
<dbReference type="PROSITE" id="PS00670">
    <property type="entry name" value="D_2_HYDROXYACID_DH_2"/>
    <property type="match status" value="1"/>
</dbReference>
<dbReference type="InterPro" id="IPR029752">
    <property type="entry name" value="D-isomer_DH_CS1"/>
</dbReference>
<dbReference type="Pfam" id="PF00389">
    <property type="entry name" value="2-Hacid_dh"/>
    <property type="match status" value="1"/>
</dbReference>
<comment type="caution">
    <text evidence="8">The sequence shown here is derived from an EMBL/GenBank/DDBJ whole genome shotgun (WGS) entry which is preliminary data.</text>
</comment>
<dbReference type="PANTHER" id="PTHR42789">
    <property type="entry name" value="D-ISOMER SPECIFIC 2-HYDROXYACID DEHYDROGENASE FAMILY PROTEIN (AFU_ORTHOLOGUE AFUA_6G10090)"/>
    <property type="match status" value="1"/>
</dbReference>
<feature type="domain" description="D-isomer specific 2-hydroxyacid dehydrogenase catalytic" evidence="6">
    <location>
        <begin position="20"/>
        <end position="319"/>
    </location>
</feature>
<dbReference type="InterPro" id="IPR036291">
    <property type="entry name" value="NAD(P)-bd_dom_sf"/>
</dbReference>
<dbReference type="InterPro" id="IPR006140">
    <property type="entry name" value="D-isomer_DH_NAD-bd"/>
</dbReference>
<keyword evidence="9" id="KW-1185">Reference proteome</keyword>
<dbReference type="PANTHER" id="PTHR42789:SF1">
    <property type="entry name" value="D-ISOMER SPECIFIC 2-HYDROXYACID DEHYDROGENASE FAMILY PROTEIN (AFU_ORTHOLOGUE AFUA_6G10090)"/>
    <property type="match status" value="1"/>
</dbReference>
<accession>A0ABX4YML8</accession>
<dbReference type="Pfam" id="PF02826">
    <property type="entry name" value="2-Hacid_dh_C"/>
    <property type="match status" value="1"/>
</dbReference>
<dbReference type="PROSITE" id="PS00671">
    <property type="entry name" value="D_2_HYDROXYACID_DH_3"/>
    <property type="match status" value="1"/>
</dbReference>
<evidence type="ECO:0000256" key="5">
    <source>
        <dbReference type="RuleBase" id="RU003719"/>
    </source>
</evidence>
<evidence type="ECO:0000256" key="2">
    <source>
        <dbReference type="ARBA" id="ARBA00022605"/>
    </source>
</evidence>
<evidence type="ECO:0000256" key="3">
    <source>
        <dbReference type="ARBA" id="ARBA00023002"/>
    </source>
</evidence>
<dbReference type="InterPro" id="IPR029753">
    <property type="entry name" value="D-isomer_DH_CS"/>
</dbReference>
<dbReference type="RefSeq" id="WP_020988777.1">
    <property type="nucleotide sequence ID" value="NZ_MCRM02000002.1"/>
</dbReference>
<dbReference type="EMBL" id="MCRM02000002">
    <property type="protein sequence ID" value="PNV76509.1"/>
    <property type="molecule type" value="Genomic_DNA"/>
</dbReference>
<reference evidence="8" key="1">
    <citation type="submission" date="2018-01" db="EMBL/GenBank/DDBJ databases">
        <title>Genomic characterization of Leptospira inadai serogroup Lyme isolated from captured rat in Brazil and comparative analysis with human reference strain.</title>
        <authorList>
            <person name="Moreno L.Z."/>
            <person name="Loureiro A.P."/>
            <person name="Miraglia F."/>
            <person name="Kremer F.S."/>
            <person name="Eslabao M.R."/>
            <person name="Dellagostin O.A."/>
            <person name="Lilenbaum W."/>
            <person name="Moreno A.M."/>
        </authorList>
    </citation>
    <scope>NUCLEOTIDE SEQUENCE [LARGE SCALE GENOMIC DNA]</scope>
    <source>
        <strain evidence="8">M34/99</strain>
    </source>
</reference>
<gene>
    <name evidence="8" type="ORF">BES34_002655</name>
</gene>
<keyword evidence="3 5" id="KW-0560">Oxidoreductase</keyword>
<proteinExistence type="inferred from homology"/>
<keyword evidence="2" id="KW-0028">Amino-acid biosynthesis</keyword>
<evidence type="ECO:0000259" key="7">
    <source>
        <dbReference type="Pfam" id="PF02826"/>
    </source>
</evidence>
<name>A0ABX4YML8_9LEPT</name>
<organism evidence="8 9">
    <name type="scientific">Leptospira inadai serovar Lyme</name>
    <dbReference type="NCBI Taxonomy" id="293084"/>
    <lineage>
        <taxon>Bacteria</taxon>
        <taxon>Pseudomonadati</taxon>
        <taxon>Spirochaetota</taxon>
        <taxon>Spirochaetia</taxon>
        <taxon>Leptospirales</taxon>
        <taxon>Leptospiraceae</taxon>
        <taxon>Leptospira</taxon>
    </lineage>
</organism>
<dbReference type="SUPFAM" id="SSF51735">
    <property type="entry name" value="NAD(P)-binding Rossmann-fold domains"/>
    <property type="match status" value="1"/>
</dbReference>
<evidence type="ECO:0000259" key="6">
    <source>
        <dbReference type="Pfam" id="PF00389"/>
    </source>
</evidence>
<dbReference type="Gene3D" id="3.40.50.720">
    <property type="entry name" value="NAD(P)-binding Rossmann-like Domain"/>
    <property type="match status" value="2"/>
</dbReference>
<evidence type="ECO:0000313" key="9">
    <source>
        <dbReference type="Proteomes" id="UP000094669"/>
    </source>
</evidence>
<sequence>MSKIFISTYPFCRIDATPAKLLQGAGHEVVQNPYSRKLTPAEVVELALDCDGIVAGTEELLPLVQESRKLKIIARVGVGLDSVPLDLCKSKGIKVSYTPDAVTPAVAELTIGLMLDIFRKITKADKELRQKGWSRPYGRRIGTSVIGIIGFGRIGFAVAKILSSFRPTMILVHDLIDISDKISLIRNQEISILQVSKQDLLKQADVITLHVPKNSSSIGLISQFELSLMKESAYLINTSRGGIVDEVALFNALREKRISGAAIDVFEEEPYTGPLLDIENTVLTQHMGSCSDDCRADMEREACEDIVRFFARESLRSEVI</sequence>
<evidence type="ECO:0000256" key="4">
    <source>
        <dbReference type="ARBA" id="ARBA00023027"/>
    </source>
</evidence>
<protein>
    <submittedName>
        <fullName evidence="8">Dehydrogenase</fullName>
    </submittedName>
</protein>
<evidence type="ECO:0000313" key="8">
    <source>
        <dbReference type="EMBL" id="PNV76509.1"/>
    </source>
</evidence>
<evidence type="ECO:0000256" key="1">
    <source>
        <dbReference type="ARBA" id="ARBA00005854"/>
    </source>
</evidence>
<dbReference type="PROSITE" id="PS00065">
    <property type="entry name" value="D_2_HYDROXYACID_DH_1"/>
    <property type="match status" value="1"/>
</dbReference>
<dbReference type="SUPFAM" id="SSF52283">
    <property type="entry name" value="Formate/glycerate dehydrogenase catalytic domain-like"/>
    <property type="match status" value="1"/>
</dbReference>
<dbReference type="InterPro" id="IPR050857">
    <property type="entry name" value="D-2-hydroxyacid_DH"/>
</dbReference>
<dbReference type="Proteomes" id="UP000094669">
    <property type="component" value="Unassembled WGS sequence"/>
</dbReference>
<dbReference type="InterPro" id="IPR006139">
    <property type="entry name" value="D-isomer_2_OHA_DH_cat_dom"/>
</dbReference>
<comment type="similarity">
    <text evidence="1 5">Belongs to the D-isomer specific 2-hydroxyacid dehydrogenase family.</text>
</comment>
<feature type="domain" description="D-isomer specific 2-hydroxyacid dehydrogenase NAD-binding" evidence="7">
    <location>
        <begin position="111"/>
        <end position="288"/>
    </location>
</feature>